<proteinExistence type="predicted"/>
<dbReference type="Proteomes" id="UP001311232">
    <property type="component" value="Unassembled WGS sequence"/>
</dbReference>
<dbReference type="AlphaFoldDB" id="A0AAV9REE7"/>
<accession>A0AAV9REE7</accession>
<name>A0AAV9REE7_9TELE</name>
<keyword evidence="2" id="KW-1185">Reference proteome</keyword>
<comment type="caution">
    <text evidence="1">The sequence shown here is derived from an EMBL/GenBank/DDBJ whole genome shotgun (WGS) entry which is preliminary data.</text>
</comment>
<evidence type="ECO:0000313" key="1">
    <source>
        <dbReference type="EMBL" id="KAK5607282.1"/>
    </source>
</evidence>
<evidence type="ECO:0000313" key="2">
    <source>
        <dbReference type="Proteomes" id="UP001311232"/>
    </source>
</evidence>
<protein>
    <submittedName>
        <fullName evidence="1">Uncharacterized protein</fullName>
    </submittedName>
</protein>
<organism evidence="1 2">
    <name type="scientific">Crenichthys baileyi</name>
    <name type="common">White River springfish</name>
    <dbReference type="NCBI Taxonomy" id="28760"/>
    <lineage>
        <taxon>Eukaryota</taxon>
        <taxon>Metazoa</taxon>
        <taxon>Chordata</taxon>
        <taxon>Craniata</taxon>
        <taxon>Vertebrata</taxon>
        <taxon>Euteleostomi</taxon>
        <taxon>Actinopterygii</taxon>
        <taxon>Neopterygii</taxon>
        <taxon>Teleostei</taxon>
        <taxon>Neoteleostei</taxon>
        <taxon>Acanthomorphata</taxon>
        <taxon>Ovalentaria</taxon>
        <taxon>Atherinomorphae</taxon>
        <taxon>Cyprinodontiformes</taxon>
        <taxon>Goodeidae</taxon>
        <taxon>Crenichthys</taxon>
    </lineage>
</organism>
<sequence length="129" mass="14349">MMVSDCAPKKTSLVGLVIRVMLEAIRNVKVAFFFSSENKMFFHLLMSHYIPLLSQMPSDGYLAVVSTSDGLYLGQRSSRVLMDSQLWLSSGEIPLGLLLEMVPCERPCLCSLTILLRSKTVSFGAIRKS</sequence>
<gene>
    <name evidence="1" type="ORF">CRENBAI_003472</name>
</gene>
<reference evidence="1 2" key="1">
    <citation type="submission" date="2021-06" db="EMBL/GenBank/DDBJ databases">
        <authorList>
            <person name="Palmer J.M."/>
        </authorList>
    </citation>
    <scope>NUCLEOTIDE SEQUENCE [LARGE SCALE GENOMIC DNA]</scope>
    <source>
        <strain evidence="1 2">MEX-2019</strain>
        <tissue evidence="1">Muscle</tissue>
    </source>
</reference>
<dbReference type="EMBL" id="JAHHUM010002029">
    <property type="protein sequence ID" value="KAK5607282.1"/>
    <property type="molecule type" value="Genomic_DNA"/>
</dbReference>